<keyword evidence="7" id="KW-1185">Reference proteome</keyword>
<evidence type="ECO:0000313" key="4">
    <source>
        <dbReference type="EMBL" id="CAF1536292.1"/>
    </source>
</evidence>
<evidence type="ECO:0000313" key="8">
    <source>
        <dbReference type="Proteomes" id="UP000663877"/>
    </source>
</evidence>
<dbReference type="EMBL" id="CAJNOM010000664">
    <property type="protein sequence ID" value="CAF1536292.1"/>
    <property type="molecule type" value="Genomic_DNA"/>
</dbReference>
<comment type="caution">
    <text evidence="3">The sequence shown here is derived from an EMBL/GenBank/DDBJ whole genome shotgun (WGS) entry which is preliminary data.</text>
</comment>
<evidence type="ECO:0000313" key="3">
    <source>
        <dbReference type="EMBL" id="CAF1250655.1"/>
    </source>
</evidence>
<protein>
    <submittedName>
        <fullName evidence="3">Uncharacterized protein</fullName>
    </submittedName>
</protein>
<accession>A0A815A4X5</accession>
<organism evidence="3 8">
    <name type="scientific">Adineta steineri</name>
    <dbReference type="NCBI Taxonomy" id="433720"/>
    <lineage>
        <taxon>Eukaryota</taxon>
        <taxon>Metazoa</taxon>
        <taxon>Spiralia</taxon>
        <taxon>Gnathifera</taxon>
        <taxon>Rotifera</taxon>
        <taxon>Eurotatoria</taxon>
        <taxon>Bdelloidea</taxon>
        <taxon>Adinetida</taxon>
        <taxon>Adinetidae</taxon>
        <taxon>Adineta</taxon>
    </lineage>
</organism>
<evidence type="ECO:0000313" key="6">
    <source>
        <dbReference type="EMBL" id="CAF1658423.1"/>
    </source>
</evidence>
<evidence type="ECO:0000256" key="1">
    <source>
        <dbReference type="SAM" id="MobiDB-lite"/>
    </source>
</evidence>
<keyword evidence="2" id="KW-0472">Membrane</keyword>
<dbReference type="Proteomes" id="UP000663877">
    <property type="component" value="Unassembled WGS sequence"/>
</dbReference>
<dbReference type="OrthoDB" id="10158651at2759"/>
<feature type="compositionally biased region" description="Polar residues" evidence="1">
    <location>
        <begin position="121"/>
        <end position="134"/>
    </location>
</feature>
<dbReference type="EMBL" id="CAJNOI010004358">
    <property type="protein sequence ID" value="CAF1543572.1"/>
    <property type="molecule type" value="Genomic_DNA"/>
</dbReference>
<proteinExistence type="predicted"/>
<evidence type="ECO:0000313" key="5">
    <source>
        <dbReference type="EMBL" id="CAF1543572.1"/>
    </source>
</evidence>
<keyword evidence="2" id="KW-0812">Transmembrane</keyword>
<dbReference type="EMBL" id="CAJNOI010000344">
    <property type="protein sequence ID" value="CAF1250655.1"/>
    <property type="molecule type" value="Genomic_DNA"/>
</dbReference>
<dbReference type="AlphaFoldDB" id="A0A815A4X5"/>
<sequence>MQSASKHTVRYNWECTLGTRLWTCSGSKRCGNTYGSCIDVPSEPLDTNGRTILIVFGVITFLVIVAGILFTYYYRRRQRRQQRAAREFGFVSRIAFQNPQQPPFQSLEVLNCRTFINSSNDIPPTYQQATQNKHGNIEHDLK</sequence>
<dbReference type="EMBL" id="CAJNOM010004744">
    <property type="protein sequence ID" value="CAF1658423.1"/>
    <property type="molecule type" value="Genomic_DNA"/>
</dbReference>
<evidence type="ECO:0000313" key="7">
    <source>
        <dbReference type="Proteomes" id="UP000663832"/>
    </source>
</evidence>
<feature type="transmembrane region" description="Helical" evidence="2">
    <location>
        <begin position="52"/>
        <end position="74"/>
    </location>
</feature>
<reference evidence="3" key="1">
    <citation type="submission" date="2021-02" db="EMBL/GenBank/DDBJ databases">
        <authorList>
            <person name="Nowell W R."/>
        </authorList>
    </citation>
    <scope>NUCLEOTIDE SEQUENCE</scope>
</reference>
<keyword evidence="2" id="KW-1133">Transmembrane helix</keyword>
<gene>
    <name evidence="3" type="ORF">BJG266_LOCUS29569</name>
    <name evidence="5" type="ORF">BJG266_LOCUS45739</name>
    <name evidence="4" type="ORF">QVE165_LOCUS45944</name>
    <name evidence="6" type="ORF">QVE165_LOCUS62759</name>
</gene>
<dbReference type="Proteomes" id="UP000663832">
    <property type="component" value="Unassembled WGS sequence"/>
</dbReference>
<evidence type="ECO:0000256" key="2">
    <source>
        <dbReference type="SAM" id="Phobius"/>
    </source>
</evidence>
<name>A0A815A4X5_9BILA</name>
<feature type="region of interest" description="Disordered" evidence="1">
    <location>
        <begin position="121"/>
        <end position="142"/>
    </location>
</feature>